<proteinExistence type="predicted"/>
<dbReference type="EMBL" id="HBFQ01017456">
    <property type="protein sequence ID" value="CAD8837801.1"/>
    <property type="molecule type" value="Transcribed_RNA"/>
</dbReference>
<organism evidence="2">
    <name type="scientific">Noctiluca scintillans</name>
    <name type="common">Sea sparkle</name>
    <name type="synonym">Red tide dinoflagellate</name>
    <dbReference type="NCBI Taxonomy" id="2966"/>
    <lineage>
        <taxon>Eukaryota</taxon>
        <taxon>Sar</taxon>
        <taxon>Alveolata</taxon>
        <taxon>Dinophyceae</taxon>
        <taxon>Noctilucales</taxon>
        <taxon>Noctilucaceae</taxon>
        <taxon>Noctiluca</taxon>
    </lineage>
</organism>
<name>A0A7S0ZZI8_NOCSC</name>
<evidence type="ECO:0000256" key="1">
    <source>
        <dbReference type="SAM" id="MobiDB-lite"/>
    </source>
</evidence>
<protein>
    <submittedName>
        <fullName evidence="2">Uncharacterized protein</fullName>
    </submittedName>
</protein>
<evidence type="ECO:0000313" key="2">
    <source>
        <dbReference type="EMBL" id="CAD8837801.1"/>
    </source>
</evidence>
<gene>
    <name evidence="2" type="ORF">NSCI0253_LOCUS12149</name>
</gene>
<accession>A0A7S0ZZI8</accession>
<dbReference type="AlphaFoldDB" id="A0A7S0ZZI8"/>
<feature type="region of interest" description="Disordered" evidence="1">
    <location>
        <begin position="67"/>
        <end position="131"/>
    </location>
</feature>
<feature type="compositionally biased region" description="Basic and acidic residues" evidence="1">
    <location>
        <begin position="67"/>
        <end position="84"/>
    </location>
</feature>
<reference evidence="2" key="1">
    <citation type="submission" date="2021-01" db="EMBL/GenBank/DDBJ databases">
        <authorList>
            <person name="Corre E."/>
            <person name="Pelletier E."/>
            <person name="Niang G."/>
            <person name="Scheremetjew M."/>
            <person name="Finn R."/>
            <person name="Kale V."/>
            <person name="Holt S."/>
            <person name="Cochrane G."/>
            <person name="Meng A."/>
            <person name="Brown T."/>
            <person name="Cohen L."/>
        </authorList>
    </citation>
    <scope>NUCLEOTIDE SEQUENCE</scope>
</reference>
<sequence length="320" mass="35982">MAQDELVHFVGGAGSACGDSIVGPWSDDHEHLSMVQRQTTVLAFGVETDCHDVFAIGWNEIFDTKDQNAETEQARRSSRSHELPSVRQAASRRRSESCPVEVGPSVAQEGDSSTLQSLPPRRNSCARTFEPKNGQKGSVFWNSEILNSKRPPSYLRVQHGKESPIDRSIKHVMRVYPLERERKMAEVMEGELDMLRQKVSSEMASKKQELRRKRRIRRRCRVRPNEDLNDLEAEYAGYDMEQFEDPAERQLSLPLTSAALFFEGLSGRRRASTCIVPVVKAGMENYPRVGGPCHTVQAAFGGGTDLKRTVCLRATHIRPS</sequence>